<dbReference type="Proteomes" id="UP000737171">
    <property type="component" value="Unassembled WGS sequence"/>
</dbReference>
<reference evidence="2 3" key="1">
    <citation type="submission" date="2020-05" db="EMBL/GenBank/DDBJ databases">
        <title>Aquincola sp. isolate from soil.</title>
        <authorList>
            <person name="Han J."/>
            <person name="Kim D.-U."/>
        </authorList>
    </citation>
    <scope>NUCLEOTIDE SEQUENCE [LARGE SCALE GENOMIC DNA]</scope>
    <source>
        <strain evidence="2 3">S2</strain>
    </source>
</reference>
<proteinExistence type="predicted"/>
<organism evidence="2 3">
    <name type="scientific">Pseudaquabacterium terrae</name>
    <dbReference type="NCBI Taxonomy" id="2732868"/>
    <lineage>
        <taxon>Bacteria</taxon>
        <taxon>Pseudomonadati</taxon>
        <taxon>Pseudomonadota</taxon>
        <taxon>Betaproteobacteria</taxon>
        <taxon>Burkholderiales</taxon>
        <taxon>Sphaerotilaceae</taxon>
        <taxon>Pseudaquabacterium</taxon>
    </lineage>
</organism>
<feature type="transmembrane region" description="Helical" evidence="1">
    <location>
        <begin position="6"/>
        <end position="31"/>
    </location>
</feature>
<feature type="transmembrane region" description="Helical" evidence="1">
    <location>
        <begin position="52"/>
        <end position="73"/>
    </location>
</feature>
<gene>
    <name evidence="2" type="ORF">HLB44_17815</name>
</gene>
<keyword evidence="1" id="KW-0812">Transmembrane</keyword>
<evidence type="ECO:0000256" key="1">
    <source>
        <dbReference type="SAM" id="Phobius"/>
    </source>
</evidence>
<dbReference type="RefSeq" id="WP_173124962.1">
    <property type="nucleotide sequence ID" value="NZ_JABRWJ010000005.1"/>
</dbReference>
<sequence length="134" mass="14373">MESMHLNPLAIAVAAALSFLIGGVWYSPILFAKRWQRETGLSDEQLKNAHMGRTFGLAYLGSLVMAANLAAFLGAQATVGFGLAAGAAAGIGWVAMCFGINDLFERRSVVLWLINSGYHVLSLTLMGGLLAWWK</sequence>
<evidence type="ECO:0000313" key="3">
    <source>
        <dbReference type="Proteomes" id="UP000737171"/>
    </source>
</evidence>
<keyword evidence="3" id="KW-1185">Reference proteome</keyword>
<dbReference type="InterPro" id="IPR013879">
    <property type="entry name" value="DUF1761"/>
</dbReference>
<dbReference type="EMBL" id="JABRWJ010000005">
    <property type="protein sequence ID" value="NRF68853.1"/>
    <property type="molecule type" value="Genomic_DNA"/>
</dbReference>
<feature type="transmembrane region" description="Helical" evidence="1">
    <location>
        <begin position="110"/>
        <end position="133"/>
    </location>
</feature>
<evidence type="ECO:0000313" key="2">
    <source>
        <dbReference type="EMBL" id="NRF68853.1"/>
    </source>
</evidence>
<keyword evidence="1" id="KW-1133">Transmembrane helix</keyword>
<name>A0ABX2EJR1_9BURK</name>
<protein>
    <submittedName>
        <fullName evidence="2">DUF1761 domain-containing protein</fullName>
    </submittedName>
</protein>
<comment type="caution">
    <text evidence="2">The sequence shown here is derived from an EMBL/GenBank/DDBJ whole genome shotgun (WGS) entry which is preliminary data.</text>
</comment>
<dbReference type="Pfam" id="PF08570">
    <property type="entry name" value="DUF1761"/>
    <property type="match status" value="1"/>
</dbReference>
<accession>A0ABX2EJR1</accession>
<keyword evidence="1" id="KW-0472">Membrane</keyword>
<feature type="transmembrane region" description="Helical" evidence="1">
    <location>
        <begin position="79"/>
        <end position="98"/>
    </location>
</feature>